<dbReference type="SUPFAM" id="SSF53756">
    <property type="entry name" value="UDP-Glycosyltransferase/glycogen phosphorylase"/>
    <property type="match status" value="1"/>
</dbReference>
<sequence>MRILILTTGSRGDVAPFTGLGQRIQRAGHEVALATHDRFGELVRACGLEHRTLPGDPVELSRARTAAPSPEAAAEVFAAFIDELGDGVLAAAEDGADLLLTAFGPAPLSRVVARGLGLRCLGVYLAPGVPTREFRRRAGRRPATTSRRAGRHRPGPASSTPACCAGCGLT</sequence>
<name>A0A919KC03_9ACTN</name>
<evidence type="ECO:0000313" key="4">
    <source>
        <dbReference type="Proteomes" id="UP000636960"/>
    </source>
</evidence>
<comment type="caution">
    <text evidence="3">The sequence shown here is derived from an EMBL/GenBank/DDBJ whole genome shotgun (WGS) entry which is preliminary data.</text>
</comment>
<protein>
    <recommendedName>
        <fullName evidence="2">Glycosyltransferase family 28 N-terminal domain-containing protein</fullName>
    </recommendedName>
</protein>
<proteinExistence type="predicted"/>
<dbReference type="InterPro" id="IPR004276">
    <property type="entry name" value="GlycoTrans_28_N"/>
</dbReference>
<reference evidence="3" key="1">
    <citation type="submission" date="2021-01" db="EMBL/GenBank/DDBJ databases">
        <title>Whole genome shotgun sequence of Actinoplanes rishiriensis NBRC 108556.</title>
        <authorList>
            <person name="Komaki H."/>
            <person name="Tamura T."/>
        </authorList>
    </citation>
    <scope>NUCLEOTIDE SEQUENCE</scope>
    <source>
        <strain evidence="3">NBRC 108556</strain>
    </source>
</reference>
<dbReference type="AlphaFoldDB" id="A0A919KC03"/>
<dbReference type="Pfam" id="PF03033">
    <property type="entry name" value="Glyco_transf_28"/>
    <property type="match status" value="1"/>
</dbReference>
<evidence type="ECO:0000313" key="3">
    <source>
        <dbReference type="EMBL" id="GIF00692.1"/>
    </source>
</evidence>
<dbReference type="GO" id="GO:0016758">
    <property type="term" value="F:hexosyltransferase activity"/>
    <property type="evidence" value="ECO:0007669"/>
    <property type="project" value="InterPro"/>
</dbReference>
<dbReference type="Proteomes" id="UP000636960">
    <property type="component" value="Unassembled WGS sequence"/>
</dbReference>
<dbReference type="EMBL" id="BOMV01000089">
    <property type="protein sequence ID" value="GIF00692.1"/>
    <property type="molecule type" value="Genomic_DNA"/>
</dbReference>
<evidence type="ECO:0000259" key="2">
    <source>
        <dbReference type="Pfam" id="PF03033"/>
    </source>
</evidence>
<dbReference type="PANTHER" id="PTHR48050">
    <property type="entry name" value="STEROL 3-BETA-GLUCOSYLTRANSFERASE"/>
    <property type="match status" value="1"/>
</dbReference>
<gene>
    <name evidence="3" type="ORF">Ari01nite_81560</name>
</gene>
<evidence type="ECO:0000256" key="1">
    <source>
        <dbReference type="SAM" id="MobiDB-lite"/>
    </source>
</evidence>
<dbReference type="GO" id="GO:0005975">
    <property type="term" value="P:carbohydrate metabolic process"/>
    <property type="evidence" value="ECO:0007669"/>
    <property type="project" value="InterPro"/>
</dbReference>
<dbReference type="Gene3D" id="3.40.50.2000">
    <property type="entry name" value="Glycogen Phosphorylase B"/>
    <property type="match status" value="1"/>
</dbReference>
<dbReference type="PANTHER" id="PTHR48050:SF13">
    <property type="entry name" value="STEROL 3-BETA-GLUCOSYLTRANSFERASE UGT80A2"/>
    <property type="match status" value="1"/>
</dbReference>
<dbReference type="RefSeq" id="WP_203788751.1">
    <property type="nucleotide sequence ID" value="NZ_BOMV01000089.1"/>
</dbReference>
<dbReference type="InterPro" id="IPR050426">
    <property type="entry name" value="Glycosyltransferase_28"/>
</dbReference>
<accession>A0A919KC03</accession>
<keyword evidence="4" id="KW-1185">Reference proteome</keyword>
<dbReference type="GO" id="GO:1901137">
    <property type="term" value="P:carbohydrate derivative biosynthetic process"/>
    <property type="evidence" value="ECO:0007669"/>
    <property type="project" value="UniProtKB-ARBA"/>
</dbReference>
<feature type="region of interest" description="Disordered" evidence="1">
    <location>
        <begin position="135"/>
        <end position="160"/>
    </location>
</feature>
<organism evidence="3 4">
    <name type="scientific">Paractinoplanes rishiriensis</name>
    <dbReference type="NCBI Taxonomy" id="1050105"/>
    <lineage>
        <taxon>Bacteria</taxon>
        <taxon>Bacillati</taxon>
        <taxon>Actinomycetota</taxon>
        <taxon>Actinomycetes</taxon>
        <taxon>Micromonosporales</taxon>
        <taxon>Micromonosporaceae</taxon>
        <taxon>Paractinoplanes</taxon>
    </lineage>
</organism>
<feature type="domain" description="Glycosyltransferase family 28 N-terminal" evidence="2">
    <location>
        <begin position="3"/>
        <end position="60"/>
    </location>
</feature>